<feature type="signal peptide" evidence="19">
    <location>
        <begin position="1"/>
        <end position="26"/>
    </location>
</feature>
<comment type="subcellular location">
    <subcellularLocation>
        <location evidence="16">Cell membrane</location>
        <topology evidence="16">Single-pass type I membrane protein</topology>
        <orientation evidence="16">Extracellular side</orientation>
    </subcellularLocation>
</comment>
<feature type="chain" id="PRO_5042513367" evidence="19">
    <location>
        <begin position="27"/>
        <end position="633"/>
    </location>
</feature>
<dbReference type="Pfam" id="PF07731">
    <property type="entry name" value="Cu-oxidase_2"/>
    <property type="match status" value="1"/>
</dbReference>
<reference evidence="23" key="1">
    <citation type="submission" date="2023-06" db="EMBL/GenBank/DDBJ databases">
        <title>Genome-scale phylogeny and comparative genomics of the fungal order Sordariales.</title>
        <authorList>
            <consortium name="Lawrence Berkeley National Laboratory"/>
            <person name="Hensen N."/>
            <person name="Bonometti L."/>
            <person name="Westerberg I."/>
            <person name="Brannstrom I.O."/>
            <person name="Guillou S."/>
            <person name="Cros-Aarteil S."/>
            <person name="Calhoun S."/>
            <person name="Haridas S."/>
            <person name="Kuo A."/>
            <person name="Mondo S."/>
            <person name="Pangilinan J."/>
            <person name="Riley R."/>
            <person name="Labutti K."/>
            <person name="Andreopoulos B."/>
            <person name="Lipzen A."/>
            <person name="Chen C."/>
            <person name="Yanf M."/>
            <person name="Daum C."/>
            <person name="Ng V."/>
            <person name="Clum A."/>
            <person name="Steindorff A."/>
            <person name="Ohm R."/>
            <person name="Martin F."/>
            <person name="Silar P."/>
            <person name="Natvig D."/>
            <person name="Lalanne C."/>
            <person name="Gautier V."/>
            <person name="Ament-Velasquez S.L."/>
            <person name="Kruys A."/>
            <person name="Hutchinson M.I."/>
            <person name="Powell A.J."/>
            <person name="Barry K."/>
            <person name="Miller A.N."/>
            <person name="Grigoriev I.V."/>
            <person name="Debuchy R."/>
            <person name="Gladieux P."/>
            <person name="Thoren M.H."/>
            <person name="Johannesson H."/>
        </authorList>
    </citation>
    <scope>NUCLEOTIDE SEQUENCE</scope>
    <source>
        <strain evidence="23">8032-3</strain>
    </source>
</reference>
<dbReference type="InterPro" id="IPR045087">
    <property type="entry name" value="Cu-oxidase_fam"/>
</dbReference>
<evidence type="ECO:0000256" key="15">
    <source>
        <dbReference type="ARBA" id="ARBA00023180"/>
    </source>
</evidence>
<keyword evidence="5 18" id="KW-0812">Transmembrane</keyword>
<dbReference type="EMBL" id="MU839015">
    <property type="protein sequence ID" value="KAK1765517.1"/>
    <property type="molecule type" value="Genomic_DNA"/>
</dbReference>
<dbReference type="GO" id="GO:0033215">
    <property type="term" value="P:reductive iron assimilation"/>
    <property type="evidence" value="ECO:0007669"/>
    <property type="project" value="TreeGrafter"/>
</dbReference>
<sequence length="633" mass="68846">MAAVWGVHCVLLPLALLLQFVSLGWAATVTYDFEIGWLTANPDGQADRPTIGINGQWPIPIIEAEVGDRVIVNVLNSLGNQTTSLHFHGLFMNNATHMDGPVQVSQCSIPPGSRFTYNFTIDQPGTYWYHSHDKGQYPDGLRGPLIIHDPKNPFKDQYDEELVLSVSDWYHDQMPDLISFFISKANPSGAEPVPKAALFNDTQDLKIPVQPGKTYFIRMVNIGAFAGQYIWFEGHNITIVEVDGVYHEPAEASMIYLAAAQRCSFLITAKNETDANFPFVASMDTTLFDTLPDDLNYNVTGWLTYDDSKPFPDPALVDEFYEFDDVTLVPHDKEPILGEPDQTVHLSVIMDNLGDGANYAFFDDITYQRPKVPTLYTVLSAGELATNPQVYGTYTHPFVLEKGQIVEIIVDNLDTGKHPFHLHGHAFQAVWRSEEDAGTFVDSNVTSADFSPVPMRRDTLVLYPTGNIVLRFKANNPGVWLFHCHIEWHVVSGLIATFVEAPLELQKTIQIPKGHLDVCVSENVPTAGNAAGNTADFLNLDGQPTPPKPLPAGFTARGIVALVFSCLSGILGISVIAWYGLAADPSQGTAAYNPAPGGDAVAGQNGVHSEAPGGEGEQPGVVVASGGGAGARA</sequence>
<dbReference type="PANTHER" id="PTHR11709:SF361">
    <property type="entry name" value="IRON TRANSPORT MULTICOPPER OXIDASE FET3"/>
    <property type="match status" value="1"/>
</dbReference>
<protein>
    <submittedName>
        <fullName evidence="23">Cupredoxin</fullName>
    </submittedName>
</protein>
<evidence type="ECO:0000256" key="5">
    <source>
        <dbReference type="ARBA" id="ARBA00022692"/>
    </source>
</evidence>
<evidence type="ECO:0000256" key="3">
    <source>
        <dbReference type="ARBA" id="ARBA00022475"/>
    </source>
</evidence>
<dbReference type="CDD" id="cd13877">
    <property type="entry name" value="CuRO_2_Fet3p_like"/>
    <property type="match status" value="1"/>
</dbReference>
<evidence type="ECO:0000256" key="13">
    <source>
        <dbReference type="ARBA" id="ARBA00023065"/>
    </source>
</evidence>
<evidence type="ECO:0000256" key="4">
    <source>
        <dbReference type="ARBA" id="ARBA00022496"/>
    </source>
</evidence>
<dbReference type="Gene3D" id="2.60.40.420">
    <property type="entry name" value="Cupredoxins - blue copper proteins"/>
    <property type="match status" value="3"/>
</dbReference>
<keyword evidence="2" id="KW-0813">Transport</keyword>
<organism evidence="23 24">
    <name type="scientific">Phialemonium atrogriseum</name>
    <dbReference type="NCBI Taxonomy" id="1093897"/>
    <lineage>
        <taxon>Eukaryota</taxon>
        <taxon>Fungi</taxon>
        <taxon>Dikarya</taxon>
        <taxon>Ascomycota</taxon>
        <taxon>Pezizomycotina</taxon>
        <taxon>Sordariomycetes</taxon>
        <taxon>Sordariomycetidae</taxon>
        <taxon>Cephalothecales</taxon>
        <taxon>Cephalothecaceae</taxon>
        <taxon>Phialemonium</taxon>
    </lineage>
</organism>
<evidence type="ECO:0000256" key="16">
    <source>
        <dbReference type="ARBA" id="ARBA00037814"/>
    </source>
</evidence>
<dbReference type="RefSeq" id="XP_060281730.1">
    <property type="nucleotide sequence ID" value="XM_060424770.1"/>
</dbReference>
<evidence type="ECO:0000256" key="19">
    <source>
        <dbReference type="SAM" id="SignalP"/>
    </source>
</evidence>
<feature type="domain" description="Plastocyanin-like" evidence="22">
    <location>
        <begin position="35"/>
        <end position="151"/>
    </location>
</feature>
<keyword evidence="24" id="KW-1185">Reference proteome</keyword>
<evidence type="ECO:0000256" key="18">
    <source>
        <dbReference type="SAM" id="Phobius"/>
    </source>
</evidence>
<evidence type="ECO:0000313" key="24">
    <source>
        <dbReference type="Proteomes" id="UP001244011"/>
    </source>
</evidence>
<evidence type="ECO:0000256" key="1">
    <source>
        <dbReference type="ARBA" id="ARBA00010609"/>
    </source>
</evidence>
<dbReference type="GO" id="GO:0010106">
    <property type="term" value="P:cellular response to iron ion starvation"/>
    <property type="evidence" value="ECO:0007669"/>
    <property type="project" value="TreeGrafter"/>
</dbReference>
<keyword evidence="14 18" id="KW-0472">Membrane</keyword>
<proteinExistence type="inferred from homology"/>
<evidence type="ECO:0000259" key="20">
    <source>
        <dbReference type="Pfam" id="PF00394"/>
    </source>
</evidence>
<gene>
    <name evidence="23" type="ORF">QBC33DRAFT_455402</name>
</gene>
<dbReference type="CDD" id="cd13851">
    <property type="entry name" value="CuRO_1_Fet3p"/>
    <property type="match status" value="1"/>
</dbReference>
<keyword evidence="10" id="KW-0560">Oxidoreductase</keyword>
<dbReference type="AlphaFoldDB" id="A0AAJ0BYR6"/>
<accession>A0AAJ0BYR6</accession>
<evidence type="ECO:0000256" key="11">
    <source>
        <dbReference type="ARBA" id="ARBA00023004"/>
    </source>
</evidence>
<keyword evidence="6" id="KW-0479">Metal-binding</keyword>
<evidence type="ECO:0000313" key="23">
    <source>
        <dbReference type="EMBL" id="KAK1765517.1"/>
    </source>
</evidence>
<keyword evidence="12" id="KW-0186">Copper</keyword>
<dbReference type="Pfam" id="PF00394">
    <property type="entry name" value="Cu-oxidase"/>
    <property type="match status" value="1"/>
</dbReference>
<dbReference type="GO" id="GO:0004322">
    <property type="term" value="F:ferroxidase activity"/>
    <property type="evidence" value="ECO:0007669"/>
    <property type="project" value="TreeGrafter"/>
</dbReference>
<evidence type="ECO:0000256" key="2">
    <source>
        <dbReference type="ARBA" id="ARBA00022448"/>
    </source>
</evidence>
<evidence type="ECO:0000256" key="17">
    <source>
        <dbReference type="SAM" id="MobiDB-lite"/>
    </source>
</evidence>
<evidence type="ECO:0000256" key="10">
    <source>
        <dbReference type="ARBA" id="ARBA00023002"/>
    </source>
</evidence>
<dbReference type="GO" id="GO:0005507">
    <property type="term" value="F:copper ion binding"/>
    <property type="evidence" value="ECO:0007669"/>
    <property type="project" value="InterPro"/>
</dbReference>
<dbReference type="GO" id="GO:0033573">
    <property type="term" value="C:high-affinity iron permease complex"/>
    <property type="evidence" value="ECO:0007669"/>
    <property type="project" value="TreeGrafter"/>
</dbReference>
<dbReference type="InterPro" id="IPR011707">
    <property type="entry name" value="Cu-oxidase-like_N"/>
</dbReference>
<evidence type="ECO:0000259" key="22">
    <source>
        <dbReference type="Pfam" id="PF07732"/>
    </source>
</evidence>
<dbReference type="InterPro" id="IPR033138">
    <property type="entry name" value="Cu_oxidase_CS"/>
</dbReference>
<evidence type="ECO:0000256" key="8">
    <source>
        <dbReference type="ARBA" id="ARBA00022737"/>
    </source>
</evidence>
<dbReference type="SUPFAM" id="SSF49503">
    <property type="entry name" value="Cupredoxins"/>
    <property type="match status" value="3"/>
</dbReference>
<evidence type="ECO:0000256" key="9">
    <source>
        <dbReference type="ARBA" id="ARBA00022989"/>
    </source>
</evidence>
<dbReference type="InterPro" id="IPR008972">
    <property type="entry name" value="Cupredoxin"/>
</dbReference>
<evidence type="ECO:0000256" key="12">
    <source>
        <dbReference type="ARBA" id="ARBA00023008"/>
    </source>
</evidence>
<dbReference type="InterPro" id="IPR011706">
    <property type="entry name" value="Cu-oxidase_C"/>
</dbReference>
<dbReference type="Pfam" id="PF07732">
    <property type="entry name" value="Cu-oxidase_3"/>
    <property type="match status" value="1"/>
</dbReference>
<dbReference type="PROSITE" id="PS00080">
    <property type="entry name" value="MULTICOPPER_OXIDASE2"/>
    <property type="match status" value="1"/>
</dbReference>
<dbReference type="InterPro" id="IPR044130">
    <property type="entry name" value="CuRO_2_Fet3-like"/>
</dbReference>
<keyword evidence="13" id="KW-0406">Ion transport</keyword>
<feature type="domain" description="Plastocyanin-like" evidence="20">
    <location>
        <begin position="161"/>
        <end position="307"/>
    </location>
</feature>
<dbReference type="GeneID" id="85307957"/>
<keyword evidence="3" id="KW-1003">Cell membrane</keyword>
<evidence type="ECO:0000256" key="7">
    <source>
        <dbReference type="ARBA" id="ARBA00022729"/>
    </source>
</evidence>
<dbReference type="CDD" id="cd13899">
    <property type="entry name" value="CuRO_3_Fet3p"/>
    <property type="match status" value="1"/>
</dbReference>
<evidence type="ECO:0000256" key="14">
    <source>
        <dbReference type="ARBA" id="ARBA00023136"/>
    </source>
</evidence>
<keyword evidence="11" id="KW-0408">Iron</keyword>
<dbReference type="FunFam" id="2.60.40.420:FF:000025">
    <property type="entry name" value="FET5p Multicopper oxidase"/>
    <property type="match status" value="1"/>
</dbReference>
<comment type="caution">
    <text evidence="23">The sequence shown here is derived from an EMBL/GenBank/DDBJ whole genome shotgun (WGS) entry which is preliminary data.</text>
</comment>
<comment type="similarity">
    <text evidence="1">Belongs to the multicopper oxidase family.</text>
</comment>
<feature type="domain" description="Plastocyanin-like" evidence="21">
    <location>
        <begin position="369"/>
        <end position="502"/>
    </location>
</feature>
<feature type="transmembrane region" description="Helical" evidence="18">
    <location>
        <begin position="559"/>
        <end position="581"/>
    </location>
</feature>
<dbReference type="InterPro" id="IPR001117">
    <property type="entry name" value="Cu-oxidase_2nd"/>
</dbReference>
<feature type="region of interest" description="Disordered" evidence="17">
    <location>
        <begin position="594"/>
        <end position="633"/>
    </location>
</feature>
<dbReference type="PROSITE" id="PS00079">
    <property type="entry name" value="MULTICOPPER_OXIDASE1"/>
    <property type="match status" value="1"/>
</dbReference>
<dbReference type="InterPro" id="IPR002355">
    <property type="entry name" value="Cu_oxidase_Cu_BS"/>
</dbReference>
<evidence type="ECO:0000256" key="6">
    <source>
        <dbReference type="ARBA" id="ARBA00022723"/>
    </source>
</evidence>
<dbReference type="FunFam" id="2.60.40.420:FF:000024">
    <property type="entry name" value="FET5p Multicopper oxidase"/>
    <property type="match status" value="1"/>
</dbReference>
<keyword evidence="9 18" id="KW-1133">Transmembrane helix</keyword>
<dbReference type="FunFam" id="2.60.40.420:FF:000022">
    <property type="entry name" value="FET5p Multicopper oxidase"/>
    <property type="match status" value="1"/>
</dbReference>
<dbReference type="Proteomes" id="UP001244011">
    <property type="component" value="Unassembled WGS sequence"/>
</dbReference>
<keyword evidence="4" id="KW-0410">Iron transport</keyword>
<keyword evidence="8" id="KW-0677">Repeat</keyword>
<evidence type="ECO:0000259" key="21">
    <source>
        <dbReference type="Pfam" id="PF07731"/>
    </source>
</evidence>
<name>A0AAJ0BYR6_9PEZI</name>
<keyword evidence="15" id="KW-0325">Glycoprotein</keyword>
<dbReference type="PANTHER" id="PTHR11709">
    <property type="entry name" value="MULTI-COPPER OXIDASE"/>
    <property type="match status" value="1"/>
</dbReference>
<keyword evidence="7 19" id="KW-0732">Signal</keyword>